<keyword evidence="2" id="KW-0675">Receptor</keyword>
<dbReference type="RefSeq" id="WP_124197459.1">
    <property type="nucleotide sequence ID" value="NZ_REGA01000026.1"/>
</dbReference>
<comment type="caution">
    <text evidence="2">The sequence shown here is derived from an EMBL/GenBank/DDBJ whole genome shotgun (WGS) entry which is preliminary data.</text>
</comment>
<dbReference type="Proteomes" id="UP000282323">
    <property type="component" value="Unassembled WGS sequence"/>
</dbReference>
<dbReference type="SUPFAM" id="SSF52200">
    <property type="entry name" value="Toll/Interleukin receptor TIR domain"/>
    <property type="match status" value="1"/>
</dbReference>
<sequence>MTGEQVYVSHAPADLELVQKLFTTVRNFPFDVHVALEEVDSNENRDRLEGRIVDSDVVVAVLTDRSANSRWVNQEIGYARAEGVPVLPVYEDEAYRGGFLADVEGVAIDRDHLARTVFELLTGIRAELTPLGPLSVPNWFMRFPCTVDGCREAVVLEIESAQQKLWKQHRHGHPLFVSCDGCDATYYFNPATIGFIRRDPPDQ</sequence>
<dbReference type="AlphaFoldDB" id="A0A3N6M3U7"/>
<keyword evidence="3" id="KW-1185">Reference proteome</keyword>
<dbReference type="InterPro" id="IPR000157">
    <property type="entry name" value="TIR_dom"/>
</dbReference>
<dbReference type="InterPro" id="IPR035897">
    <property type="entry name" value="Toll_tir_struct_dom_sf"/>
</dbReference>
<dbReference type="EMBL" id="REGA01000026">
    <property type="protein sequence ID" value="RQG90580.1"/>
    <property type="molecule type" value="Genomic_DNA"/>
</dbReference>
<dbReference type="Gene3D" id="3.40.50.10140">
    <property type="entry name" value="Toll/interleukin-1 receptor homology (TIR) domain"/>
    <property type="match status" value="1"/>
</dbReference>
<evidence type="ECO:0000313" key="3">
    <source>
        <dbReference type="Proteomes" id="UP000282323"/>
    </source>
</evidence>
<dbReference type="OrthoDB" id="240616at2157"/>
<protein>
    <submittedName>
        <fullName evidence="2">Toll/interleukin-1 receptor domain-containing protein</fullName>
    </submittedName>
</protein>
<reference evidence="2 3" key="1">
    <citation type="submission" date="2018-10" db="EMBL/GenBank/DDBJ databases">
        <title>Natrarchaeobius chitinivorans gen. nov., sp. nov., and Natrarchaeobius haloalkaliphilus sp. nov., alkaliphilic, chitin-utilizing haloarchaea from hypersaline alkaline lakes.</title>
        <authorList>
            <person name="Sorokin D.Y."/>
            <person name="Elcheninov A.G."/>
            <person name="Kostrikina N.A."/>
            <person name="Bale N.J."/>
            <person name="Sinninghe Damste J.S."/>
            <person name="Khijniak T.V."/>
            <person name="Kublanov I.V."/>
            <person name="Toshchakov S.V."/>
        </authorList>
    </citation>
    <scope>NUCLEOTIDE SEQUENCE [LARGE SCALE GENOMIC DNA]</scope>
    <source>
        <strain evidence="2 3">AArcht4T</strain>
    </source>
</reference>
<feature type="domain" description="TIR" evidence="1">
    <location>
        <begin position="6"/>
        <end position="106"/>
    </location>
</feature>
<proteinExistence type="predicted"/>
<evidence type="ECO:0000259" key="1">
    <source>
        <dbReference type="Pfam" id="PF13676"/>
    </source>
</evidence>
<accession>A0A3N6M3U7</accession>
<dbReference type="GO" id="GO:0007165">
    <property type="term" value="P:signal transduction"/>
    <property type="evidence" value="ECO:0007669"/>
    <property type="project" value="InterPro"/>
</dbReference>
<dbReference type="Pfam" id="PF13676">
    <property type="entry name" value="TIR_2"/>
    <property type="match status" value="1"/>
</dbReference>
<gene>
    <name evidence="2" type="ORF">EA473_20740</name>
</gene>
<name>A0A3N6M3U7_NATCH</name>
<evidence type="ECO:0000313" key="2">
    <source>
        <dbReference type="EMBL" id="RQG90580.1"/>
    </source>
</evidence>
<organism evidence="2 3">
    <name type="scientific">Natrarchaeobius chitinivorans</name>
    <dbReference type="NCBI Taxonomy" id="1679083"/>
    <lineage>
        <taxon>Archaea</taxon>
        <taxon>Methanobacteriati</taxon>
        <taxon>Methanobacteriota</taxon>
        <taxon>Stenosarchaea group</taxon>
        <taxon>Halobacteria</taxon>
        <taxon>Halobacteriales</taxon>
        <taxon>Natrialbaceae</taxon>
        <taxon>Natrarchaeobius</taxon>
    </lineage>
</organism>